<feature type="active site" description="Proton acceptor" evidence="8">
    <location>
        <position position="85"/>
    </location>
</feature>
<dbReference type="SUPFAM" id="SSF56042">
    <property type="entry name" value="PurM C-terminal domain-like"/>
    <property type="match status" value="2"/>
</dbReference>
<feature type="binding site" evidence="8">
    <location>
        <position position="106"/>
    </location>
    <ligand>
        <name>substrate</name>
    </ligand>
</feature>
<dbReference type="PANTHER" id="PTHR43555">
    <property type="entry name" value="PHOSPHORIBOSYLFORMYLGLYCINAMIDINE SYNTHASE SUBUNIT PURL"/>
    <property type="match status" value="1"/>
</dbReference>
<feature type="domain" description="PurM-like N-terminal" evidence="9">
    <location>
        <begin position="64"/>
        <end position="178"/>
    </location>
</feature>
<feature type="binding site" evidence="8">
    <location>
        <position position="258"/>
    </location>
    <ligand>
        <name>Mg(2+)</name>
        <dbReference type="ChEBI" id="CHEBI:18420"/>
        <label>2</label>
    </ligand>
</feature>
<accession>H0US71</accession>
<dbReference type="RefSeq" id="WP_006583654.1">
    <property type="nucleotide sequence ID" value="NZ_CM001377.1"/>
</dbReference>
<evidence type="ECO:0000256" key="2">
    <source>
        <dbReference type="ARBA" id="ARBA00022598"/>
    </source>
</evidence>
<dbReference type="PANTHER" id="PTHR43555:SF1">
    <property type="entry name" value="PHOSPHORIBOSYLFORMYLGLYCINAMIDINE SYNTHASE SUBUNIT PURL"/>
    <property type="match status" value="1"/>
</dbReference>
<feature type="binding site" evidence="8">
    <location>
        <begin position="84"/>
        <end position="87"/>
    </location>
    <ligand>
        <name>substrate</name>
    </ligand>
</feature>
<dbReference type="HAMAP" id="MF_00420">
    <property type="entry name" value="PurL_2"/>
    <property type="match status" value="1"/>
</dbReference>
<dbReference type="GO" id="GO:0004642">
    <property type="term" value="F:phosphoribosylformylglycinamidine synthase activity"/>
    <property type="evidence" value="ECO:0007669"/>
    <property type="project" value="UniProtKB-UniRule"/>
</dbReference>
<dbReference type="UniPathway" id="UPA00074">
    <property type="reaction ID" value="UER00128"/>
</dbReference>
<dbReference type="InterPro" id="IPR010074">
    <property type="entry name" value="PRibForGlyAmidine_synth_PurL"/>
</dbReference>
<evidence type="ECO:0000256" key="5">
    <source>
        <dbReference type="ARBA" id="ARBA00022755"/>
    </source>
</evidence>
<dbReference type="eggNOG" id="COG0046">
    <property type="taxonomic scope" value="Bacteria"/>
</dbReference>
<dbReference type="CDD" id="cd02203">
    <property type="entry name" value="PurL_repeat1"/>
    <property type="match status" value="1"/>
</dbReference>
<evidence type="ECO:0000256" key="3">
    <source>
        <dbReference type="ARBA" id="ARBA00022723"/>
    </source>
</evidence>
<evidence type="ECO:0000259" key="9">
    <source>
        <dbReference type="Pfam" id="PF00586"/>
    </source>
</evidence>
<name>H0US71_9BACT</name>
<dbReference type="Pfam" id="PF18072">
    <property type="entry name" value="FGAR-AT_linker"/>
    <property type="match status" value="1"/>
</dbReference>
<reference evidence="12 13" key="1">
    <citation type="submission" date="2011-10" db="EMBL/GenBank/DDBJ databases">
        <title>The Noncontiguous Finished genome of Thermanaerovibrio velox DSM 12556.</title>
        <authorList>
            <consortium name="US DOE Joint Genome Institute (JGI-PGF)"/>
            <person name="Lucas S."/>
            <person name="Copeland A."/>
            <person name="Lapidus A."/>
            <person name="Glavina del Rio T."/>
            <person name="Dalin E."/>
            <person name="Tice H."/>
            <person name="Bruce D."/>
            <person name="Goodwin L."/>
            <person name="Pitluck S."/>
            <person name="Peters L."/>
            <person name="Mikhailova N."/>
            <person name="Teshima H."/>
            <person name="Kyrpides N."/>
            <person name="Mavromatis K."/>
            <person name="Ivanova N."/>
            <person name="Markowitz V."/>
            <person name="Cheng J.-F."/>
            <person name="Hugenholtz P."/>
            <person name="Woyke T."/>
            <person name="Wu D."/>
            <person name="Spring S."/>
            <person name="Brambilla E.-M."/>
            <person name="Klenk H.-P."/>
            <person name="Eisen J.A."/>
        </authorList>
    </citation>
    <scope>NUCLEOTIDE SEQUENCE [LARGE SCALE GENOMIC DNA]</scope>
    <source>
        <strain evidence="12 13">DSM 12556</strain>
    </source>
</reference>
<dbReference type="Gene3D" id="3.30.1330.10">
    <property type="entry name" value="PurM-like, N-terminal domain"/>
    <property type="match status" value="2"/>
</dbReference>
<feature type="binding site" evidence="8">
    <location>
        <begin position="301"/>
        <end position="303"/>
    </location>
    <ligand>
        <name>substrate</name>
    </ligand>
</feature>
<dbReference type="NCBIfam" id="TIGR01736">
    <property type="entry name" value="FGAM_synth_II"/>
    <property type="match status" value="1"/>
</dbReference>
<keyword evidence="5 8" id="KW-0658">Purine biosynthesis</keyword>
<dbReference type="EC" id="6.3.5.3" evidence="8"/>
<gene>
    <name evidence="8" type="primary">purL</name>
    <name evidence="12" type="ORF">TheveDRAFT_1032</name>
</gene>
<evidence type="ECO:0000313" key="12">
    <source>
        <dbReference type="EMBL" id="EHM10160.1"/>
    </source>
</evidence>
<dbReference type="Gene3D" id="3.90.650.10">
    <property type="entry name" value="PurM-like C-terminal domain"/>
    <property type="match status" value="2"/>
</dbReference>
<keyword evidence="4 8" id="KW-0547">Nucleotide-binding</keyword>
<dbReference type="PIRSF" id="PIRSF001587">
    <property type="entry name" value="FGAM_synthase_II"/>
    <property type="match status" value="1"/>
</dbReference>
<feature type="binding site" evidence="8">
    <location>
        <position position="107"/>
    </location>
    <ligand>
        <name>Mg(2+)</name>
        <dbReference type="ChEBI" id="CHEBI:18420"/>
        <label>2</label>
    </ligand>
</feature>
<dbReference type="GO" id="GO:0006189">
    <property type="term" value="P:'de novo' IMP biosynthetic process"/>
    <property type="evidence" value="ECO:0007669"/>
    <property type="project" value="UniProtKB-UniRule"/>
</dbReference>
<dbReference type="GO" id="GO:0000287">
    <property type="term" value="F:magnesium ion binding"/>
    <property type="evidence" value="ECO:0007669"/>
    <property type="project" value="UniProtKB-UniRule"/>
</dbReference>
<feature type="binding site" evidence="8">
    <location>
        <position position="481"/>
    </location>
    <ligand>
        <name>ATP</name>
        <dbReference type="ChEBI" id="CHEBI:30616"/>
    </ligand>
</feature>
<dbReference type="Pfam" id="PF02769">
    <property type="entry name" value="AIRS_C"/>
    <property type="match status" value="1"/>
</dbReference>
<dbReference type="InterPro" id="IPR016188">
    <property type="entry name" value="PurM-like_N"/>
</dbReference>
<keyword evidence="6 8" id="KW-0067">ATP-binding</keyword>
<organism evidence="12 13">
    <name type="scientific">Thermanaerovibrio velox DSM 12556</name>
    <dbReference type="NCBI Taxonomy" id="926567"/>
    <lineage>
        <taxon>Bacteria</taxon>
        <taxon>Thermotogati</taxon>
        <taxon>Synergistota</taxon>
        <taxon>Synergistia</taxon>
        <taxon>Synergistales</taxon>
        <taxon>Synergistaceae</taxon>
        <taxon>Thermanaerovibrio</taxon>
    </lineage>
</organism>
<dbReference type="InterPro" id="IPR036676">
    <property type="entry name" value="PurM-like_C_sf"/>
</dbReference>
<evidence type="ECO:0000313" key="13">
    <source>
        <dbReference type="Proteomes" id="UP000005730"/>
    </source>
</evidence>
<evidence type="ECO:0000256" key="1">
    <source>
        <dbReference type="ARBA" id="ARBA00022490"/>
    </source>
</evidence>
<comment type="caution">
    <text evidence="8">Lacks conserved residue(s) required for the propagation of feature annotation.</text>
</comment>
<proteinExistence type="inferred from homology"/>
<comment type="pathway">
    <text evidence="8">Purine metabolism; IMP biosynthesis via de novo pathway; 5-amino-1-(5-phospho-D-ribosyl)imidazole from N(2)-formyl-N(1)-(5-phospho-D-ribosyl)glycinamide: step 1/2.</text>
</comment>
<feature type="binding site" evidence="8">
    <location>
        <position position="521"/>
    </location>
    <ligand>
        <name>substrate</name>
    </ligand>
</feature>
<dbReference type="EMBL" id="CM001377">
    <property type="protein sequence ID" value="EHM10160.1"/>
    <property type="molecule type" value="Genomic_DNA"/>
</dbReference>
<comment type="similarity">
    <text evidence="8">Belongs to the FGAMS family.</text>
</comment>
<keyword evidence="7 8" id="KW-0460">Magnesium</keyword>
<feature type="domain" description="Phosphoribosylformylglycinamidine synthase linker" evidence="11">
    <location>
        <begin position="5"/>
        <end position="43"/>
    </location>
</feature>
<feature type="domain" description="PurM-like C-terminal" evidence="10">
    <location>
        <begin position="191"/>
        <end position="340"/>
    </location>
</feature>
<feature type="binding site" evidence="8">
    <location>
        <position position="230"/>
    </location>
    <ligand>
        <name>substrate</name>
    </ligand>
</feature>
<dbReference type="InterPro" id="IPR010918">
    <property type="entry name" value="PurM-like_C_dom"/>
</dbReference>
<dbReference type="GO" id="GO:0005524">
    <property type="term" value="F:ATP binding"/>
    <property type="evidence" value="ECO:0007669"/>
    <property type="project" value="UniProtKB-UniRule"/>
</dbReference>
<dbReference type="Proteomes" id="UP000005730">
    <property type="component" value="Chromosome"/>
</dbReference>
<dbReference type="Pfam" id="PF00586">
    <property type="entry name" value="AIRS"/>
    <property type="match status" value="2"/>
</dbReference>
<dbReference type="HOGENOM" id="CLU_003100_0_1_0"/>
<evidence type="ECO:0000256" key="8">
    <source>
        <dbReference type="HAMAP-Rule" id="MF_00420"/>
    </source>
</evidence>
<feature type="binding site" evidence="8">
    <location>
        <position position="518"/>
    </location>
    <ligand>
        <name>ATP</name>
        <dbReference type="ChEBI" id="CHEBI:30616"/>
    </ligand>
</feature>
<comment type="subcellular location">
    <subcellularLocation>
        <location evidence="8">Cytoplasm</location>
    </subcellularLocation>
</comment>
<keyword evidence="1 8" id="KW-0963">Cytoplasm</keyword>
<comment type="catalytic activity">
    <reaction evidence="8">
        <text>N(2)-formyl-N(1)-(5-phospho-beta-D-ribosyl)glycinamide + L-glutamine + ATP + H2O = 2-formamido-N(1)-(5-O-phospho-beta-D-ribosyl)acetamidine + L-glutamate + ADP + phosphate + H(+)</text>
        <dbReference type="Rhea" id="RHEA:17129"/>
        <dbReference type="ChEBI" id="CHEBI:15377"/>
        <dbReference type="ChEBI" id="CHEBI:15378"/>
        <dbReference type="ChEBI" id="CHEBI:29985"/>
        <dbReference type="ChEBI" id="CHEBI:30616"/>
        <dbReference type="ChEBI" id="CHEBI:43474"/>
        <dbReference type="ChEBI" id="CHEBI:58359"/>
        <dbReference type="ChEBI" id="CHEBI:147286"/>
        <dbReference type="ChEBI" id="CHEBI:147287"/>
        <dbReference type="ChEBI" id="CHEBI:456216"/>
        <dbReference type="EC" id="6.3.5.3"/>
    </reaction>
</comment>
<dbReference type="OrthoDB" id="9804441at2"/>
<comment type="function">
    <text evidence="8">Part of the phosphoribosylformylglycinamidine synthase complex involved in the purines biosynthetic pathway. Catalyzes the ATP-dependent conversion of formylglycinamide ribonucleotide (FGAR) and glutamine to yield formylglycinamidine ribonucleotide (FGAM) and glutamate. The FGAM synthase complex is composed of three subunits. PurQ produces an ammonia molecule by converting glutamine to glutamate. PurL transfers the ammonia molecule to FGAR to form FGAM in an ATP-dependent manner. PurS interacts with PurQ and PurL and is thought to assist in the transfer of the ammonia molecule from PurQ to PurL.</text>
</comment>
<dbReference type="CDD" id="cd02204">
    <property type="entry name" value="PurL_repeat2"/>
    <property type="match status" value="1"/>
</dbReference>
<feature type="binding site" evidence="8">
    <location>
        <position position="83"/>
    </location>
    <ligand>
        <name>Mg(2+)</name>
        <dbReference type="ChEBI" id="CHEBI:18420"/>
        <label>1</label>
    </ligand>
</feature>
<dbReference type="STRING" id="926567.TheveDRAFT_1032"/>
<evidence type="ECO:0000259" key="11">
    <source>
        <dbReference type="Pfam" id="PF18072"/>
    </source>
</evidence>
<dbReference type="AlphaFoldDB" id="H0US71"/>
<dbReference type="InterPro" id="IPR036921">
    <property type="entry name" value="PurM-like_N_sf"/>
</dbReference>
<dbReference type="SUPFAM" id="SSF55326">
    <property type="entry name" value="PurM N-terminal domain-like"/>
    <property type="match status" value="2"/>
</dbReference>
<feature type="active site" evidence="8">
    <location>
        <position position="39"/>
    </location>
</feature>
<dbReference type="NCBIfam" id="NF002290">
    <property type="entry name" value="PRK01213.1"/>
    <property type="match status" value="1"/>
</dbReference>
<evidence type="ECO:0000256" key="4">
    <source>
        <dbReference type="ARBA" id="ARBA00022741"/>
    </source>
</evidence>
<sequence length="710" mass="76160">MTPEEAGLDTKEWEELKSALKREPNDLELRMVGVMWSEHCSYKSTRSLLASLPKDGPYVIAGEGENAGVVRLNHKLGLAFKVESHNHPSAISPYEGAATGVGGIIRDILAMGARPVASMDGLFFGSSDNSRNRRISSGVVRGIGGYGNAVGVPTVGGLTIYDQCYDENPLVNAFCAGILELDKACSSKTAKPGMQVLILGARTGRDGIAGAAFASTGLSGDDGANKPQIQIGDPFYEKLLIEACIELLKEGKIQAMQDMGAAGILSSTSEVAHKSGNGIDIHCEKIPLRETMEPWEIFLSESQERMLLVCLPEDIPYVEAVAKKWNLECALVGEMTDTGFYRVFNRGELLAELPVGILGGDSPVKNWPSSPPKRSASIKTSRSLNAEDVVTELLRVMQHPSMGDHSWIYKQYDSMVQLRTLLGPGNPVAALWIEGAGTVVFSMEANPWICAQDPFNGTALVTALSIRHLSVAGADPMGITNCLNFPSPEIPEQYWELEESVKGLATAARELKCPVVSGNVSLYNESPTSRIMPSPLIVSAGFIPEGINPLPPKPSSNDEGLEVFLVGRTTSTIGSLYGHITGASGATLSFDPPREMAFNQCALKVAKDGIAQAGRAVSRGGWAASLIKAIINSPFGVDLDIPWPIDEADIFGEGSPSAIYFISSEKVRDLERVFNGHEVRRIGKLTKDHSSLKADKITIPLEKLRGGAKI</sequence>
<feature type="binding site" evidence="8">
    <location>
        <position position="42"/>
    </location>
    <ligand>
        <name>ATP</name>
        <dbReference type="ChEBI" id="CHEBI:30616"/>
    </ligand>
</feature>
<comment type="subunit">
    <text evidence="8">Monomer. Part of the FGAM synthase complex composed of 1 PurL, 1 PurQ and 2 PurS subunits.</text>
</comment>
<evidence type="ECO:0000259" key="10">
    <source>
        <dbReference type="Pfam" id="PF02769"/>
    </source>
</evidence>
<evidence type="ECO:0000256" key="7">
    <source>
        <dbReference type="ARBA" id="ARBA00022842"/>
    </source>
</evidence>
<feature type="domain" description="PurM-like N-terminal" evidence="9">
    <location>
        <begin position="429"/>
        <end position="525"/>
    </location>
</feature>
<dbReference type="InterPro" id="IPR041609">
    <property type="entry name" value="PurL_linker"/>
</dbReference>
<keyword evidence="2 8" id="KW-0436">Ligase</keyword>
<dbReference type="FunFam" id="3.30.1330.10:FF:000004">
    <property type="entry name" value="Phosphoribosylformylglycinamidine synthase subunit PurL"/>
    <property type="match status" value="1"/>
</dbReference>
<dbReference type="GO" id="GO:0005737">
    <property type="term" value="C:cytoplasm"/>
    <property type="evidence" value="ECO:0007669"/>
    <property type="project" value="UniProtKB-SubCell"/>
</dbReference>
<protein>
    <recommendedName>
        <fullName evidence="8">Phosphoribosylformylglycinamidine synthase subunit PurL</fullName>
        <shortName evidence="8">FGAM synthase</shortName>
        <ecNumber evidence="8">6.3.5.3</ecNumber>
    </recommendedName>
    <alternativeName>
        <fullName evidence="8">Formylglycinamide ribonucleotide amidotransferase subunit II</fullName>
        <shortName evidence="8">FGAR amidotransferase II</shortName>
        <shortName evidence="8">FGAR-AT II</shortName>
    </alternativeName>
    <alternativeName>
        <fullName evidence="8">Glutamine amidotransferase PurL</fullName>
    </alternativeName>
    <alternativeName>
        <fullName evidence="8">Phosphoribosylformylglycinamidine synthase subunit II</fullName>
    </alternativeName>
</protein>
<feature type="binding site" evidence="8">
    <location>
        <position position="81"/>
    </location>
    <ligand>
        <name>ATP</name>
        <dbReference type="ChEBI" id="CHEBI:30616"/>
    </ligand>
</feature>
<keyword evidence="13" id="KW-1185">Reference proteome</keyword>
<keyword evidence="3 8" id="KW-0479">Metal-binding</keyword>
<feature type="binding site" evidence="8">
    <location>
        <position position="519"/>
    </location>
    <ligand>
        <name>Mg(2+)</name>
        <dbReference type="ChEBI" id="CHEBI:18420"/>
        <label>1</label>
    </ligand>
</feature>
<evidence type="ECO:0000256" key="6">
    <source>
        <dbReference type="ARBA" id="ARBA00022840"/>
    </source>
</evidence>